<proteinExistence type="predicted"/>
<sequence>MSPFDILKVINETKEDIFQEPQAEKDYSPYMINRGLSYFPDTVMYANQMNLNQAIPKKFQFLYLLNSVPKRKRFSKWHKKDAESKSLALIKEYYNYSNDKAKIVLNLLTPEQLSCIEEKLFRGSGK</sequence>
<organism evidence="1">
    <name type="scientific">uncultured Caudovirales phage</name>
    <dbReference type="NCBI Taxonomy" id="2100421"/>
    <lineage>
        <taxon>Viruses</taxon>
        <taxon>Duplodnaviria</taxon>
        <taxon>Heunggongvirae</taxon>
        <taxon>Uroviricota</taxon>
        <taxon>Caudoviricetes</taxon>
        <taxon>Peduoviridae</taxon>
        <taxon>Maltschvirus</taxon>
        <taxon>Maltschvirus maltsch</taxon>
    </lineage>
</organism>
<gene>
    <name evidence="1" type="ORF">UFOVP58_99</name>
</gene>
<dbReference type="EMBL" id="LR796186">
    <property type="protein sequence ID" value="CAB4125277.1"/>
    <property type="molecule type" value="Genomic_DNA"/>
</dbReference>
<name>A0A6J5KWC2_9CAUD</name>
<accession>A0A6J5KWC2</accession>
<dbReference type="GO" id="GO:0006260">
    <property type="term" value="P:DNA replication"/>
    <property type="evidence" value="ECO:0007669"/>
    <property type="project" value="InterPro"/>
</dbReference>
<protein>
    <submittedName>
        <fullName evidence="1">Clamp loader small subunit</fullName>
    </submittedName>
</protein>
<dbReference type="Pfam" id="PF16790">
    <property type="entry name" value="Phage_clamp_A"/>
    <property type="match status" value="1"/>
</dbReference>
<dbReference type="InterPro" id="IPR031868">
    <property type="entry name" value="Phage_clamp_gp62"/>
</dbReference>
<reference evidence="1" key="1">
    <citation type="submission" date="2020-04" db="EMBL/GenBank/DDBJ databases">
        <authorList>
            <person name="Chiriac C."/>
            <person name="Salcher M."/>
            <person name="Ghai R."/>
            <person name="Kavagutti S V."/>
        </authorList>
    </citation>
    <scope>NUCLEOTIDE SEQUENCE</scope>
</reference>
<evidence type="ECO:0000313" key="1">
    <source>
        <dbReference type="EMBL" id="CAB4125277.1"/>
    </source>
</evidence>
<dbReference type="Gene3D" id="1.20.272.50">
    <property type="entry name" value="Bacteriophage clamp loader A subunit, A' domain"/>
    <property type="match status" value="1"/>
</dbReference>
<dbReference type="GO" id="GO:0003677">
    <property type="term" value="F:DNA binding"/>
    <property type="evidence" value="ECO:0007669"/>
    <property type="project" value="InterPro"/>
</dbReference>